<name>A0ABV0QV18_9TELE</name>
<dbReference type="InterPro" id="IPR013783">
    <property type="entry name" value="Ig-like_fold"/>
</dbReference>
<accession>A0ABV0QV18</accession>
<evidence type="ECO:0000313" key="1">
    <source>
        <dbReference type="EMBL" id="MEQ2199373.1"/>
    </source>
</evidence>
<organism evidence="1 2">
    <name type="scientific">Xenoophorus captivus</name>
    <dbReference type="NCBI Taxonomy" id="1517983"/>
    <lineage>
        <taxon>Eukaryota</taxon>
        <taxon>Metazoa</taxon>
        <taxon>Chordata</taxon>
        <taxon>Craniata</taxon>
        <taxon>Vertebrata</taxon>
        <taxon>Euteleostomi</taxon>
        <taxon>Actinopterygii</taxon>
        <taxon>Neopterygii</taxon>
        <taxon>Teleostei</taxon>
        <taxon>Neoteleostei</taxon>
        <taxon>Acanthomorphata</taxon>
        <taxon>Ovalentaria</taxon>
        <taxon>Atherinomorphae</taxon>
        <taxon>Cyprinodontiformes</taxon>
        <taxon>Goodeidae</taxon>
        <taxon>Xenoophorus</taxon>
    </lineage>
</organism>
<protein>
    <submittedName>
        <fullName evidence="1">Uncharacterized protein</fullName>
    </submittedName>
</protein>
<dbReference type="EMBL" id="JAHRIN010025255">
    <property type="protein sequence ID" value="MEQ2199373.1"/>
    <property type="molecule type" value="Genomic_DNA"/>
</dbReference>
<sequence length="157" mass="17358">TEFWKQMSPKMGWVSTLGTKSDWSEVSLYMSQRGSGILVLLSDGAREQAFFCSTDKGGEELKDEALRWASFILLFLLAVVGGAVNQSNDSTEPMCYDWGESSEGAVSVLHGEAGSVSCPLFSHPSVYNYTSAQSAGHNLFWYRLLDGHDLEQPITYR</sequence>
<gene>
    <name evidence="1" type="ORF">XENOCAPTIV_021443</name>
</gene>
<comment type="caution">
    <text evidence="1">The sequence shown here is derived from an EMBL/GenBank/DDBJ whole genome shotgun (WGS) entry which is preliminary data.</text>
</comment>
<feature type="non-terminal residue" evidence="1">
    <location>
        <position position="1"/>
    </location>
</feature>
<keyword evidence="2" id="KW-1185">Reference proteome</keyword>
<evidence type="ECO:0000313" key="2">
    <source>
        <dbReference type="Proteomes" id="UP001434883"/>
    </source>
</evidence>
<dbReference type="Gene3D" id="2.60.40.10">
    <property type="entry name" value="Immunoglobulins"/>
    <property type="match status" value="1"/>
</dbReference>
<dbReference type="Proteomes" id="UP001434883">
    <property type="component" value="Unassembled WGS sequence"/>
</dbReference>
<reference evidence="1 2" key="1">
    <citation type="submission" date="2021-06" db="EMBL/GenBank/DDBJ databases">
        <authorList>
            <person name="Palmer J.M."/>
        </authorList>
    </citation>
    <scope>NUCLEOTIDE SEQUENCE [LARGE SCALE GENOMIC DNA]</scope>
    <source>
        <strain evidence="1 2">XC_2019</strain>
        <tissue evidence="1">Muscle</tissue>
    </source>
</reference>
<proteinExistence type="predicted"/>